<organism evidence="2 3">
    <name type="scientific">Mycolicibacterium mucogenicum</name>
    <name type="common">Mycobacterium mucogenicum</name>
    <dbReference type="NCBI Taxonomy" id="56689"/>
    <lineage>
        <taxon>Bacteria</taxon>
        <taxon>Bacillati</taxon>
        <taxon>Actinomycetota</taxon>
        <taxon>Actinomycetes</taxon>
        <taxon>Mycobacteriales</taxon>
        <taxon>Mycobacteriaceae</taxon>
        <taxon>Mycolicibacterium</taxon>
    </lineage>
</organism>
<dbReference type="InterPro" id="IPR041726">
    <property type="entry name" value="ACAD10_11_N"/>
</dbReference>
<dbReference type="Gene3D" id="3.30.200.20">
    <property type="entry name" value="Phosphorylase Kinase, domain 1"/>
    <property type="match status" value="1"/>
</dbReference>
<evidence type="ECO:0000313" key="3">
    <source>
        <dbReference type="Proteomes" id="UP000093898"/>
    </source>
</evidence>
<keyword evidence="2" id="KW-0808">Transferase</keyword>
<name>A0A1A3HFK1_MYCMU</name>
<dbReference type="GO" id="GO:0016740">
    <property type="term" value="F:transferase activity"/>
    <property type="evidence" value="ECO:0007669"/>
    <property type="project" value="UniProtKB-KW"/>
</dbReference>
<feature type="domain" description="Aminoglycoside phosphotransferase" evidence="1">
    <location>
        <begin position="13"/>
        <end position="250"/>
    </location>
</feature>
<dbReference type="Gene3D" id="3.90.1200.10">
    <property type="match status" value="1"/>
</dbReference>
<dbReference type="InterPro" id="IPR052898">
    <property type="entry name" value="ACAD10-like"/>
</dbReference>
<dbReference type="EMBL" id="LZLC01000017">
    <property type="protein sequence ID" value="OBJ46464.1"/>
    <property type="molecule type" value="Genomic_DNA"/>
</dbReference>
<proteinExistence type="predicted"/>
<evidence type="ECO:0000259" key="1">
    <source>
        <dbReference type="Pfam" id="PF01636"/>
    </source>
</evidence>
<dbReference type="SUPFAM" id="SSF56112">
    <property type="entry name" value="Protein kinase-like (PK-like)"/>
    <property type="match status" value="1"/>
</dbReference>
<dbReference type="Pfam" id="PF01636">
    <property type="entry name" value="APH"/>
    <property type="match status" value="1"/>
</dbReference>
<dbReference type="InterPro" id="IPR002575">
    <property type="entry name" value="Aminoglycoside_PTrfase"/>
</dbReference>
<dbReference type="InterPro" id="IPR011009">
    <property type="entry name" value="Kinase-like_dom_sf"/>
</dbReference>
<comment type="caution">
    <text evidence="2">The sequence shown here is derived from an EMBL/GenBank/DDBJ whole genome shotgun (WGS) entry which is preliminary data.</text>
</comment>
<protein>
    <submittedName>
        <fullName evidence="2">Aminoglycoside phosphotransferase</fullName>
    </submittedName>
</protein>
<reference evidence="2 3" key="1">
    <citation type="submission" date="2016-06" db="EMBL/GenBank/DDBJ databases">
        <authorList>
            <person name="Kjaerup R.B."/>
            <person name="Dalgaard T.S."/>
            <person name="Juul-Madsen H.R."/>
        </authorList>
    </citation>
    <scope>NUCLEOTIDE SEQUENCE [LARGE SCALE GENOMIC DNA]</scope>
    <source>
        <strain evidence="2 3">1127319.6</strain>
    </source>
</reference>
<evidence type="ECO:0000313" key="2">
    <source>
        <dbReference type="EMBL" id="OBJ46464.1"/>
    </source>
</evidence>
<dbReference type="PANTHER" id="PTHR47829">
    <property type="entry name" value="HYDROLASE, PUTATIVE (AFU_ORTHOLOGUE AFUA_1G12880)-RELATED"/>
    <property type="match status" value="1"/>
</dbReference>
<sequence>MDSRCLDGDLIEHVRPLGGGTQNFMLRFTRGGRDFVLRRGPEHLRASTNANLCREMQMLTALRGSAVPHPRLIAGCEDAEILNGSVFYLMEPVDGFNAATTLPELHAHDGNVRHAMGLAMVDAIAELATLDYRQVGLTDYGRPDGFLERQVPRWTAELDSYETHYGYDTLSLPGVRQVADWLQANLPAQWQPGILHGDFHLANVMFDYSSPIVAAVVDWEMSTIGDPLLDLGWLIATWPRPGETTGIAASALGAAGGLATVADLVERYANRSGRDVTHMRWYTVLACFKLGIVLDGTYARAGAGKAPSDVGERLHLLAVGLLERAVGLVQGDETL</sequence>
<dbReference type="AlphaFoldDB" id="A0A1A3HFK1"/>
<dbReference type="Proteomes" id="UP000093898">
    <property type="component" value="Unassembled WGS sequence"/>
</dbReference>
<dbReference type="CDD" id="cd05154">
    <property type="entry name" value="ACAD10_11_N-like"/>
    <property type="match status" value="1"/>
</dbReference>
<dbReference type="PANTHER" id="PTHR47829:SF1">
    <property type="entry name" value="HAD FAMILY PHOSPHATASE"/>
    <property type="match status" value="1"/>
</dbReference>
<accession>A0A1A3HFK1</accession>
<gene>
    <name evidence="2" type="ORF">A5630_11545</name>
</gene>